<organism evidence="5 6">
    <name type="scientific">Psychromarinibacter halotolerans</name>
    <dbReference type="NCBI Taxonomy" id="1775175"/>
    <lineage>
        <taxon>Bacteria</taxon>
        <taxon>Pseudomonadati</taxon>
        <taxon>Pseudomonadota</taxon>
        <taxon>Alphaproteobacteria</taxon>
        <taxon>Rhodobacterales</taxon>
        <taxon>Paracoccaceae</taxon>
        <taxon>Psychromarinibacter</taxon>
    </lineage>
</organism>
<dbReference type="EMBL" id="JBHRTB010000010">
    <property type="protein sequence ID" value="MFC3144796.1"/>
    <property type="molecule type" value="Genomic_DNA"/>
</dbReference>
<comment type="pathway">
    <text evidence="2">Organic acid metabolism; glycolate biosynthesis; glycolate from 2-phosphoglycolate: step 1/1.</text>
</comment>
<dbReference type="Pfam" id="PF00702">
    <property type="entry name" value="Hydrolase"/>
    <property type="match status" value="1"/>
</dbReference>
<dbReference type="SFLD" id="SFLDG01129">
    <property type="entry name" value="C1.5:_HAD__Beta-PGM__Phosphata"/>
    <property type="match status" value="1"/>
</dbReference>
<comment type="catalytic activity">
    <reaction evidence="1">
        <text>2-phosphoglycolate + H2O = glycolate + phosphate</text>
        <dbReference type="Rhea" id="RHEA:14369"/>
        <dbReference type="ChEBI" id="CHEBI:15377"/>
        <dbReference type="ChEBI" id="CHEBI:29805"/>
        <dbReference type="ChEBI" id="CHEBI:43474"/>
        <dbReference type="ChEBI" id="CHEBI:58033"/>
        <dbReference type="EC" id="3.1.3.18"/>
    </reaction>
</comment>
<name>A0ABV7GX00_9RHOB</name>
<dbReference type="NCBIfam" id="TIGR01549">
    <property type="entry name" value="HAD-SF-IA-v1"/>
    <property type="match status" value="1"/>
</dbReference>
<evidence type="ECO:0000313" key="6">
    <source>
        <dbReference type="Proteomes" id="UP001595632"/>
    </source>
</evidence>
<sequence>MKTVVFDLDGTLADTSGDLIAAANASFERLGHGALLDPVADAGTAFRGGRAMLRLGLERAGALDEATVDAAYPDLLDWYGENIDVFTTMYPGSVDAVDALRSAGYKVSVCTNKPEGLAETLLQRLGVRDLFDALVGADTLPVRKPEPAPYVAAVERAGGVVATSYLLGDTVTDRKTARAVGVPCALVTFGPDGHGVSKLEPEALLHGYEDLADVTQRLIGHP</sequence>
<evidence type="ECO:0000256" key="3">
    <source>
        <dbReference type="ARBA" id="ARBA00006171"/>
    </source>
</evidence>
<dbReference type="InterPro" id="IPR006439">
    <property type="entry name" value="HAD-SF_hydro_IA"/>
</dbReference>
<accession>A0ABV7GX00</accession>
<dbReference type="EC" id="3.1.3.18" evidence="4"/>
<evidence type="ECO:0000313" key="5">
    <source>
        <dbReference type="EMBL" id="MFC3144796.1"/>
    </source>
</evidence>
<comment type="similarity">
    <text evidence="3">Belongs to the HAD-like hydrolase superfamily. CbbY/CbbZ/Gph/YieH family.</text>
</comment>
<evidence type="ECO:0000256" key="2">
    <source>
        <dbReference type="ARBA" id="ARBA00004818"/>
    </source>
</evidence>
<dbReference type="SUPFAM" id="SSF56784">
    <property type="entry name" value="HAD-like"/>
    <property type="match status" value="1"/>
</dbReference>
<dbReference type="PRINTS" id="PR00413">
    <property type="entry name" value="HADHALOGNASE"/>
</dbReference>
<dbReference type="PANTHER" id="PTHR43434">
    <property type="entry name" value="PHOSPHOGLYCOLATE PHOSPHATASE"/>
    <property type="match status" value="1"/>
</dbReference>
<evidence type="ECO:0000256" key="4">
    <source>
        <dbReference type="ARBA" id="ARBA00013078"/>
    </source>
</evidence>
<dbReference type="Gene3D" id="1.10.150.240">
    <property type="entry name" value="Putative phosphatase, domain 2"/>
    <property type="match status" value="1"/>
</dbReference>
<protein>
    <recommendedName>
        <fullName evidence="4">phosphoglycolate phosphatase</fullName>
        <ecNumber evidence="4">3.1.3.18</ecNumber>
    </recommendedName>
</protein>
<keyword evidence="6" id="KW-1185">Reference proteome</keyword>
<dbReference type="InterPro" id="IPR023214">
    <property type="entry name" value="HAD_sf"/>
</dbReference>
<comment type="caution">
    <text evidence="5">The sequence shown here is derived from an EMBL/GenBank/DDBJ whole genome shotgun (WGS) entry which is preliminary data.</text>
</comment>
<reference evidence="6" key="1">
    <citation type="journal article" date="2019" name="Int. J. Syst. Evol. Microbiol.">
        <title>The Global Catalogue of Microorganisms (GCM) 10K type strain sequencing project: providing services to taxonomists for standard genome sequencing and annotation.</title>
        <authorList>
            <consortium name="The Broad Institute Genomics Platform"/>
            <consortium name="The Broad Institute Genome Sequencing Center for Infectious Disease"/>
            <person name="Wu L."/>
            <person name="Ma J."/>
        </authorList>
    </citation>
    <scope>NUCLEOTIDE SEQUENCE [LARGE SCALE GENOMIC DNA]</scope>
    <source>
        <strain evidence="6">KCTC 52366</strain>
    </source>
</reference>
<dbReference type="SFLD" id="SFLDS00003">
    <property type="entry name" value="Haloacid_Dehalogenase"/>
    <property type="match status" value="1"/>
</dbReference>
<dbReference type="Proteomes" id="UP001595632">
    <property type="component" value="Unassembled WGS sequence"/>
</dbReference>
<dbReference type="PANTHER" id="PTHR43434:SF1">
    <property type="entry name" value="PHOSPHOGLYCOLATE PHOSPHATASE"/>
    <property type="match status" value="1"/>
</dbReference>
<gene>
    <name evidence="5" type="ORF">ACFOGP_18895</name>
</gene>
<dbReference type="Gene3D" id="3.40.50.1000">
    <property type="entry name" value="HAD superfamily/HAD-like"/>
    <property type="match status" value="1"/>
</dbReference>
<proteinExistence type="inferred from homology"/>
<dbReference type="InterPro" id="IPR050155">
    <property type="entry name" value="HAD-like_hydrolase_sf"/>
</dbReference>
<keyword evidence="5" id="KW-0378">Hydrolase</keyword>
<dbReference type="RefSeq" id="WP_275634365.1">
    <property type="nucleotide sequence ID" value="NZ_JARGYD010000009.1"/>
</dbReference>
<dbReference type="InterPro" id="IPR036412">
    <property type="entry name" value="HAD-like_sf"/>
</dbReference>
<dbReference type="GO" id="GO:0016787">
    <property type="term" value="F:hydrolase activity"/>
    <property type="evidence" value="ECO:0007669"/>
    <property type="project" value="UniProtKB-KW"/>
</dbReference>
<evidence type="ECO:0000256" key="1">
    <source>
        <dbReference type="ARBA" id="ARBA00000830"/>
    </source>
</evidence>
<dbReference type="InterPro" id="IPR023198">
    <property type="entry name" value="PGP-like_dom2"/>
</dbReference>